<dbReference type="InterPro" id="IPR002999">
    <property type="entry name" value="Tudor"/>
</dbReference>
<feature type="compositionally biased region" description="Polar residues" evidence="1">
    <location>
        <begin position="367"/>
        <end position="377"/>
    </location>
</feature>
<protein>
    <submittedName>
        <fullName evidence="3">Tudor domain-containing protein</fullName>
    </submittedName>
</protein>
<sequence>MEKKSLVVVTHFINPHLFWYHKVDDFRGLDEIEQQLQLIPKTDLARSSNYYPKLGEKIAVHFVSWNKIVRAKVLREAKWQNEFFVWALDYGFPFRTKRKYIQHLPTKLASQTNRIQCGGLANILPAEIAYDYMESNSAETGKDNWRQSACDVLEKLLRDAVSIIFVEQFQSIDNRHWGNLIMTNQKGKVFNAREHLLSAKFAIEKAMKFQDICLKLTTVLIPKFRSNNWKLALKANIITENKIEGWHTRNKRQNVLIDAKSVTKSNISQDDSMPKNFNSSGSKSKRVEVGIINNYIGKCATLVKKKAAPDNLKKLRDEDFIVKNKTTSEGNWSPDIPNASCVSTQKLLKLRHEDVHGEEDYSKDGSRNTSDITSHSSPIAKRYQQLMELRSKYKEDGAHVKNSSFLGTSVPSFTNHNKTLDVKRTKPTLRKVRIAVDSFSSMKHQKYESLQQASFPNHNKPRQPTHQSYIKSSKSDLSASYVHSDIKKDKENVRQNSIKTGSEISSNVFSVNNTRGEQEKLANSRMLKPTNEVNPRNVKKNLKSPFYDPILAPVDFNVSGLTIYRNEEHGWRQIKTTKFDKLTKNTEMKKEVFVKKQKKSSSLEGILSKKPQESAKKRTNFLGEDSVTMSDKHGKDDFVKERKNTRTKQSPTWMIAKSIRI</sequence>
<feature type="compositionally biased region" description="Polar residues" evidence="1">
    <location>
        <begin position="445"/>
        <end position="478"/>
    </location>
</feature>
<dbReference type="EnsemblMetazoa" id="GPAI015764-RA">
    <property type="protein sequence ID" value="GPAI015764-PA"/>
    <property type="gene ID" value="GPAI015764"/>
</dbReference>
<feature type="region of interest" description="Disordered" evidence="1">
    <location>
        <begin position="355"/>
        <end position="380"/>
    </location>
</feature>
<dbReference type="Gene3D" id="2.40.50.90">
    <property type="match status" value="1"/>
</dbReference>
<keyword evidence="4" id="KW-1185">Reference proteome</keyword>
<dbReference type="Gene3D" id="2.30.30.140">
    <property type="match status" value="1"/>
</dbReference>
<dbReference type="SUPFAM" id="SSF63748">
    <property type="entry name" value="Tudor/PWWP/MBT"/>
    <property type="match status" value="1"/>
</dbReference>
<feature type="region of interest" description="Disordered" evidence="1">
    <location>
        <begin position="603"/>
        <end position="650"/>
    </location>
</feature>
<dbReference type="AlphaFoldDB" id="A0A1A9ZIL4"/>
<dbReference type="STRING" id="7398.A0A1A9ZIL4"/>
<proteinExistence type="predicted"/>
<dbReference type="GO" id="GO:0005737">
    <property type="term" value="C:cytoplasm"/>
    <property type="evidence" value="ECO:0007669"/>
    <property type="project" value="UniProtKB-ARBA"/>
</dbReference>
<dbReference type="InterPro" id="IPR035437">
    <property type="entry name" value="SNase_OB-fold_sf"/>
</dbReference>
<feature type="compositionally biased region" description="Basic and acidic residues" evidence="1">
    <location>
        <begin position="355"/>
        <end position="366"/>
    </location>
</feature>
<feature type="domain" description="Tudor" evidence="2">
    <location>
        <begin position="3"/>
        <end position="116"/>
    </location>
</feature>
<accession>A0A1A9ZIL4</accession>
<evidence type="ECO:0000256" key="1">
    <source>
        <dbReference type="SAM" id="MobiDB-lite"/>
    </source>
</evidence>
<dbReference type="VEuPathDB" id="VectorBase:GPAI015764"/>
<organism evidence="3 4">
    <name type="scientific">Glossina pallidipes</name>
    <name type="common">Tsetse fly</name>
    <dbReference type="NCBI Taxonomy" id="7398"/>
    <lineage>
        <taxon>Eukaryota</taxon>
        <taxon>Metazoa</taxon>
        <taxon>Ecdysozoa</taxon>
        <taxon>Arthropoda</taxon>
        <taxon>Hexapoda</taxon>
        <taxon>Insecta</taxon>
        <taxon>Pterygota</taxon>
        <taxon>Neoptera</taxon>
        <taxon>Endopterygota</taxon>
        <taxon>Diptera</taxon>
        <taxon>Brachycera</taxon>
        <taxon>Muscomorpha</taxon>
        <taxon>Hippoboscoidea</taxon>
        <taxon>Glossinidae</taxon>
        <taxon>Glossina</taxon>
    </lineage>
</organism>
<reference evidence="3" key="2">
    <citation type="submission" date="2020-05" db="UniProtKB">
        <authorList>
            <consortium name="EnsemblMetazoa"/>
        </authorList>
    </citation>
    <scope>IDENTIFICATION</scope>
    <source>
        <strain evidence="3">IAEA</strain>
    </source>
</reference>
<evidence type="ECO:0000259" key="2">
    <source>
        <dbReference type="Pfam" id="PF00567"/>
    </source>
</evidence>
<feature type="compositionally biased region" description="Basic and acidic residues" evidence="1">
    <location>
        <begin position="630"/>
        <end position="644"/>
    </location>
</feature>
<evidence type="ECO:0000313" key="3">
    <source>
        <dbReference type="EnsemblMetazoa" id="GPAI015764-PA"/>
    </source>
</evidence>
<evidence type="ECO:0000313" key="4">
    <source>
        <dbReference type="Proteomes" id="UP000092445"/>
    </source>
</evidence>
<dbReference type="Proteomes" id="UP000092445">
    <property type="component" value="Unassembled WGS sequence"/>
</dbReference>
<reference evidence="4" key="1">
    <citation type="submission" date="2014-03" db="EMBL/GenBank/DDBJ databases">
        <authorList>
            <person name="Aksoy S."/>
            <person name="Warren W."/>
            <person name="Wilson R.K."/>
        </authorList>
    </citation>
    <scope>NUCLEOTIDE SEQUENCE [LARGE SCALE GENOMIC DNA]</scope>
    <source>
        <strain evidence="4">IAEA</strain>
    </source>
</reference>
<dbReference type="Pfam" id="PF00567">
    <property type="entry name" value="TUDOR"/>
    <property type="match status" value="1"/>
</dbReference>
<name>A0A1A9ZIL4_GLOPL</name>
<feature type="region of interest" description="Disordered" evidence="1">
    <location>
        <begin position="445"/>
        <end position="490"/>
    </location>
</feature>